<name>A0A2T7UNP8_9RHOB</name>
<reference evidence="2 3" key="1">
    <citation type="journal article" date="2011" name="Syst. Appl. Microbiol.">
        <title>Defluviimonas denitrificans gen. nov., sp. nov., and Pararhodobacter aggregans gen. nov., sp. nov., non-phototrophic Rhodobacteraceae from the biofilter of a marine aquaculture.</title>
        <authorList>
            <person name="Foesel B.U."/>
            <person name="Drake H.L."/>
            <person name="Schramm A."/>
        </authorList>
    </citation>
    <scope>NUCLEOTIDE SEQUENCE [LARGE SCALE GENOMIC DNA]</scope>
    <source>
        <strain evidence="2 3">D1-19</strain>
    </source>
</reference>
<sequence>MSPAAPYGADLRREGEALSGALPPLLVAAEHLAQSVLPGAHGRRRAGPGAEFWQFRPLGPGEGVARIDWRRSGRGDELYLRETEWQAARAVTLWVDGGAAMSFTSASGRETKAARARLLAMALALVLLRGGERVGLAEASLAPRAGRAQAGLLAAALAEEAEQGAEHGAIDLHASPSGGHVVIFSDFLGDLAQIEGALALAAARSMRGILVQILDPAEEAFPFDGRTRFESMSGHLSYETLHAGDLRDAYLARLAARKDHVQALARQSGWHATTLHTDRPAAEGLLWLYQALGEARRR</sequence>
<proteinExistence type="predicted"/>
<organism evidence="2 3">
    <name type="scientific">Pararhodobacter aggregans</name>
    <dbReference type="NCBI Taxonomy" id="404875"/>
    <lineage>
        <taxon>Bacteria</taxon>
        <taxon>Pseudomonadati</taxon>
        <taxon>Pseudomonadota</taxon>
        <taxon>Alphaproteobacteria</taxon>
        <taxon>Rhodobacterales</taxon>
        <taxon>Paracoccaceae</taxon>
        <taxon>Pararhodobacter</taxon>
    </lineage>
</organism>
<accession>A0A2T7UNP8</accession>
<keyword evidence="3" id="KW-1185">Reference proteome</keyword>
<gene>
    <name evidence="2" type="ORF">DDE23_16920</name>
</gene>
<dbReference type="InterPro" id="IPR002881">
    <property type="entry name" value="DUF58"/>
</dbReference>
<dbReference type="RefSeq" id="WP_107753247.1">
    <property type="nucleotide sequence ID" value="NZ_QBKF01000009.1"/>
</dbReference>
<dbReference type="PANTHER" id="PTHR33608:SF6">
    <property type="entry name" value="BLL2464 PROTEIN"/>
    <property type="match status" value="1"/>
</dbReference>
<evidence type="ECO:0000313" key="2">
    <source>
        <dbReference type="EMBL" id="PVE46322.1"/>
    </source>
</evidence>
<protein>
    <submittedName>
        <fullName evidence="2">DUF58 domain-containing protein</fullName>
    </submittedName>
</protein>
<dbReference type="OrthoDB" id="9794556at2"/>
<dbReference type="PANTHER" id="PTHR33608">
    <property type="entry name" value="BLL2464 PROTEIN"/>
    <property type="match status" value="1"/>
</dbReference>
<dbReference type="Proteomes" id="UP000244810">
    <property type="component" value="Unassembled WGS sequence"/>
</dbReference>
<feature type="domain" description="DUF58" evidence="1">
    <location>
        <begin position="55"/>
        <end position="254"/>
    </location>
</feature>
<evidence type="ECO:0000313" key="3">
    <source>
        <dbReference type="Proteomes" id="UP000244810"/>
    </source>
</evidence>
<dbReference type="Pfam" id="PF01882">
    <property type="entry name" value="DUF58"/>
    <property type="match status" value="1"/>
</dbReference>
<evidence type="ECO:0000259" key="1">
    <source>
        <dbReference type="Pfam" id="PF01882"/>
    </source>
</evidence>
<dbReference type="AlphaFoldDB" id="A0A2T7UNP8"/>
<comment type="caution">
    <text evidence="2">The sequence shown here is derived from an EMBL/GenBank/DDBJ whole genome shotgun (WGS) entry which is preliminary data.</text>
</comment>
<dbReference type="EMBL" id="QDDR01000009">
    <property type="protein sequence ID" value="PVE46322.1"/>
    <property type="molecule type" value="Genomic_DNA"/>
</dbReference>